<dbReference type="InterPro" id="IPR038071">
    <property type="entry name" value="UROD/MetE-like_sf"/>
</dbReference>
<comment type="pathway">
    <text evidence="1 7 8">Porphyrin-containing compound metabolism; protoporphyrin-IX biosynthesis; coproporphyrinogen-III from 5-aminolevulinate: step 4/4.</text>
</comment>
<dbReference type="GO" id="GO:0004853">
    <property type="term" value="F:uroporphyrinogen decarboxylase activity"/>
    <property type="evidence" value="ECO:0007669"/>
    <property type="project" value="UniProtKB-EC"/>
</dbReference>
<comment type="caution">
    <text evidence="7">Lacks conserved residue(s) required for the propagation of feature annotation.</text>
</comment>
<dbReference type="PROSITE" id="PS00906">
    <property type="entry name" value="UROD_1"/>
    <property type="match status" value="1"/>
</dbReference>
<accession>A0ABS1GFK3</accession>
<protein>
    <recommendedName>
        <fullName evidence="3 7">Uroporphyrinogen decarboxylase</fullName>
        <shortName evidence="7">UPD</shortName>
        <shortName evidence="7">URO-D</shortName>
        <ecNumber evidence="3 7">4.1.1.37</ecNumber>
    </recommendedName>
</protein>
<keyword evidence="5 7" id="KW-0456">Lyase</keyword>
<evidence type="ECO:0000256" key="6">
    <source>
        <dbReference type="ARBA" id="ARBA00023244"/>
    </source>
</evidence>
<feature type="domain" description="Uroporphyrinogen decarboxylase (URO-D)" evidence="10">
    <location>
        <begin position="22"/>
        <end position="31"/>
    </location>
</feature>
<evidence type="ECO:0000256" key="2">
    <source>
        <dbReference type="ARBA" id="ARBA00009935"/>
    </source>
</evidence>
<comment type="function">
    <text evidence="7">Catalyzes the decarboxylation of four acetate groups of uroporphyrinogen-III to yield coproporphyrinogen-III.</text>
</comment>
<dbReference type="PANTHER" id="PTHR21091:SF169">
    <property type="entry name" value="UROPORPHYRINOGEN DECARBOXYLASE"/>
    <property type="match status" value="1"/>
</dbReference>
<keyword evidence="4 7" id="KW-0210">Decarboxylase</keyword>
<feature type="domain" description="Uroporphyrinogen decarboxylase (URO-D)" evidence="11">
    <location>
        <begin position="141"/>
        <end position="157"/>
    </location>
</feature>
<keyword evidence="13" id="KW-1185">Reference proteome</keyword>
<keyword evidence="7" id="KW-0963">Cytoplasm</keyword>
<name>A0ABS1GFK3_9AQUI</name>
<dbReference type="NCBIfam" id="TIGR01464">
    <property type="entry name" value="hemE"/>
    <property type="match status" value="1"/>
</dbReference>
<dbReference type="HAMAP" id="MF_00218">
    <property type="entry name" value="URO_D"/>
    <property type="match status" value="1"/>
</dbReference>
<evidence type="ECO:0000313" key="12">
    <source>
        <dbReference type="EMBL" id="MBK3331695.1"/>
    </source>
</evidence>
<dbReference type="CDD" id="cd00717">
    <property type="entry name" value="URO-D"/>
    <property type="match status" value="1"/>
</dbReference>
<feature type="binding site" evidence="7">
    <location>
        <begin position="27"/>
        <end position="31"/>
    </location>
    <ligand>
        <name>substrate</name>
    </ligand>
</feature>
<evidence type="ECO:0000256" key="7">
    <source>
        <dbReference type="HAMAP-Rule" id="MF_00218"/>
    </source>
</evidence>
<dbReference type="Gene3D" id="3.20.20.210">
    <property type="match status" value="1"/>
</dbReference>
<dbReference type="Pfam" id="PF01208">
    <property type="entry name" value="URO-D"/>
    <property type="match status" value="1"/>
</dbReference>
<comment type="subunit">
    <text evidence="7">Homodimer.</text>
</comment>
<dbReference type="SUPFAM" id="SSF51726">
    <property type="entry name" value="UROD/MetE-like"/>
    <property type="match status" value="1"/>
</dbReference>
<comment type="catalytic activity">
    <reaction evidence="7 8">
        <text>uroporphyrinogen III + 4 H(+) = coproporphyrinogen III + 4 CO2</text>
        <dbReference type="Rhea" id="RHEA:19865"/>
        <dbReference type="ChEBI" id="CHEBI:15378"/>
        <dbReference type="ChEBI" id="CHEBI:16526"/>
        <dbReference type="ChEBI" id="CHEBI:57308"/>
        <dbReference type="ChEBI" id="CHEBI:57309"/>
        <dbReference type="EC" id="4.1.1.37"/>
    </reaction>
</comment>
<evidence type="ECO:0000256" key="4">
    <source>
        <dbReference type="ARBA" id="ARBA00022793"/>
    </source>
</evidence>
<comment type="similarity">
    <text evidence="2 7 9">Belongs to the uroporphyrinogen decarboxylase family.</text>
</comment>
<evidence type="ECO:0000256" key="3">
    <source>
        <dbReference type="ARBA" id="ARBA00012288"/>
    </source>
</evidence>
<dbReference type="InterPro" id="IPR006361">
    <property type="entry name" value="Uroporphyrinogen_deCO2ase_HemE"/>
</dbReference>
<reference evidence="12 13" key="1">
    <citation type="journal article" date="2021" name="Syst. Appl. Microbiol.">
        <title>Persephonella atlantica sp. nov.: How to adapt to physico-chemical gradients in high temperature hydrothermal habitats.</title>
        <authorList>
            <person name="Francois D.X."/>
            <person name="Godfroy A."/>
            <person name="Mathien C."/>
            <person name="Aube J."/>
            <person name="Cathalot C."/>
            <person name="Lesongeur F."/>
            <person name="L'Haridon S."/>
            <person name="Philippon X."/>
            <person name="Roussel E.G."/>
        </authorList>
    </citation>
    <scope>NUCLEOTIDE SEQUENCE [LARGE SCALE GENOMIC DNA]</scope>
    <source>
        <strain evidence="12 13">MO1340</strain>
    </source>
</reference>
<dbReference type="PROSITE" id="PS00907">
    <property type="entry name" value="UROD_2"/>
    <property type="match status" value="1"/>
</dbReference>
<dbReference type="RefSeq" id="WP_200673104.1">
    <property type="nucleotide sequence ID" value="NZ_JAACYA010000001.1"/>
</dbReference>
<sequence length="346" mass="39543">MKDIKNDLFLRACWREPVERTPIWLMRQAGRYMPEYRALREKAGGFVAFYKNVDLSVEATILPKRILDIDASIIFSDILTPLESIGMKFEFREGEGPVFFNPIEKPDDILKLKPFKKEDVYYVGEIIKGVNRALNREIPTIGFCGAPFTLAAYMIEGRTSRDFKKAKTFMYNHPDAFKELLDKLADMLIDYLNFQIESGADAVQIFDSWGGYLSPDDYREFALPPVKKIIKGLKRDYQPVIHFTKGVAGFFDDMITSGADVYGVDWMIDIGEVKKKLNGKAAAQGNLDPIVLYAEKEVIKEKAVQILKKWGKDTGHIFNLGHGLMPDMEVEKVKYLVDVVKRESVR</sequence>
<evidence type="ECO:0000259" key="10">
    <source>
        <dbReference type="PROSITE" id="PS00906"/>
    </source>
</evidence>
<feature type="binding site" evidence="7">
    <location>
        <position position="322"/>
    </location>
    <ligand>
        <name>substrate</name>
    </ligand>
</feature>
<keyword evidence="6 7" id="KW-0627">Porphyrin biosynthesis</keyword>
<feature type="binding site" evidence="7">
    <location>
        <position position="208"/>
    </location>
    <ligand>
        <name>substrate</name>
    </ligand>
</feature>
<feature type="binding site" evidence="7">
    <location>
        <position position="77"/>
    </location>
    <ligand>
        <name>substrate</name>
    </ligand>
</feature>
<comment type="subcellular location">
    <subcellularLocation>
        <location evidence="7">Cytoplasm</location>
    </subcellularLocation>
</comment>
<evidence type="ECO:0000256" key="9">
    <source>
        <dbReference type="RuleBase" id="RU004169"/>
    </source>
</evidence>
<comment type="caution">
    <text evidence="12">The sequence shown here is derived from an EMBL/GenBank/DDBJ whole genome shotgun (WGS) entry which is preliminary data.</text>
</comment>
<dbReference type="InterPro" id="IPR000257">
    <property type="entry name" value="Uroporphyrinogen_deCOase"/>
</dbReference>
<proteinExistence type="inferred from homology"/>
<evidence type="ECO:0000256" key="1">
    <source>
        <dbReference type="ARBA" id="ARBA00004804"/>
    </source>
</evidence>
<organism evidence="12 13">
    <name type="scientific">Persephonella atlantica</name>
    <dbReference type="NCBI Taxonomy" id="2699429"/>
    <lineage>
        <taxon>Bacteria</taxon>
        <taxon>Pseudomonadati</taxon>
        <taxon>Aquificota</taxon>
        <taxon>Aquificia</taxon>
        <taxon>Aquificales</taxon>
        <taxon>Hydrogenothermaceae</taxon>
        <taxon>Persephonella</taxon>
    </lineage>
</organism>
<evidence type="ECO:0000256" key="5">
    <source>
        <dbReference type="ARBA" id="ARBA00023239"/>
    </source>
</evidence>
<dbReference type="PANTHER" id="PTHR21091">
    <property type="entry name" value="METHYLTETRAHYDROFOLATE:HOMOCYSTEINE METHYLTRANSFERASE RELATED"/>
    <property type="match status" value="1"/>
</dbReference>
<evidence type="ECO:0000259" key="11">
    <source>
        <dbReference type="PROSITE" id="PS00907"/>
    </source>
</evidence>
<evidence type="ECO:0000313" key="13">
    <source>
        <dbReference type="Proteomes" id="UP000772812"/>
    </source>
</evidence>
<dbReference type="EMBL" id="JAACYA010000001">
    <property type="protein sequence ID" value="MBK3331695.1"/>
    <property type="molecule type" value="Genomic_DNA"/>
</dbReference>
<dbReference type="Proteomes" id="UP000772812">
    <property type="component" value="Unassembled WGS sequence"/>
</dbReference>
<dbReference type="EC" id="4.1.1.37" evidence="3 7"/>
<evidence type="ECO:0000256" key="8">
    <source>
        <dbReference type="RuleBase" id="RU000554"/>
    </source>
</evidence>
<gene>
    <name evidence="7 12" type="primary">hemE</name>
    <name evidence="12" type="ORF">GWK41_01280</name>
</gene>
<feature type="site" description="Transition state stabilizer" evidence="7">
    <location>
        <position position="77"/>
    </location>
</feature>
<feature type="binding site" evidence="7">
    <location>
        <position position="153"/>
    </location>
    <ligand>
        <name>substrate</name>
    </ligand>
</feature>